<dbReference type="RefSeq" id="WP_012231017.1">
    <property type="nucleotide sequence ID" value="NZ_HG422565.1"/>
</dbReference>
<dbReference type="Pfam" id="PF01933">
    <property type="entry name" value="CofD"/>
    <property type="match status" value="1"/>
</dbReference>
<dbReference type="HOGENOM" id="CLU_044041_1_0_11"/>
<organism evidence="2 3">
    <name type="scientific">Candidatus Neomicrothrix parvicella RN1</name>
    <dbReference type="NCBI Taxonomy" id="1229780"/>
    <lineage>
        <taxon>Bacteria</taxon>
        <taxon>Bacillati</taxon>
        <taxon>Actinomycetota</taxon>
        <taxon>Acidimicrobiia</taxon>
        <taxon>Acidimicrobiales</taxon>
        <taxon>Microthrixaceae</taxon>
        <taxon>Candidatus Neomicrothrix</taxon>
    </lineage>
</organism>
<comment type="caution">
    <text evidence="2">The sequence shown here is derived from an EMBL/GenBank/DDBJ whole genome shotgun (WGS) entry which is preliminary data.</text>
</comment>
<accession>R4Z5B2</accession>
<reference evidence="2 3" key="1">
    <citation type="journal article" date="2013" name="ISME J.">
        <title>Metabolic model for the filamentous 'Candidatus Microthrix parvicella' based on genomic and metagenomic analyses.</title>
        <authorList>
            <person name="Jon McIlroy S."/>
            <person name="Kristiansen R."/>
            <person name="Albertsen M."/>
            <person name="Michael Karst S."/>
            <person name="Rossetti S."/>
            <person name="Lund Nielsen J."/>
            <person name="Tandoi V."/>
            <person name="James Seviour R."/>
            <person name="Nielsen P.H."/>
        </authorList>
    </citation>
    <scope>NUCLEOTIDE SEQUENCE [LARGE SCALE GENOMIC DNA]</scope>
    <source>
        <strain evidence="2 3">RN1</strain>
    </source>
</reference>
<name>R4Z5B2_9ACTN</name>
<dbReference type="GO" id="GO:0043743">
    <property type="term" value="F:LPPG:FO 2-phospho-L-lactate transferase activity"/>
    <property type="evidence" value="ECO:0007669"/>
    <property type="project" value="InterPro"/>
</dbReference>
<dbReference type="eggNOG" id="COG0391">
    <property type="taxonomic scope" value="Bacteria"/>
</dbReference>
<dbReference type="EMBL" id="CANL01000078">
    <property type="protein sequence ID" value="CCM65870.1"/>
    <property type="molecule type" value="Genomic_DNA"/>
</dbReference>
<evidence type="ECO:0008006" key="4">
    <source>
        <dbReference type="Google" id="ProtNLM"/>
    </source>
</evidence>
<keyword evidence="1" id="KW-0963">Cytoplasm</keyword>
<evidence type="ECO:0000313" key="3">
    <source>
        <dbReference type="Proteomes" id="UP000018291"/>
    </source>
</evidence>
<gene>
    <name evidence="2" type="ORF">BN381_80400</name>
</gene>
<dbReference type="PANTHER" id="PTHR30135">
    <property type="entry name" value="UNCHARACTERIZED PROTEIN YVCK-RELATED"/>
    <property type="match status" value="1"/>
</dbReference>
<dbReference type="InterPro" id="IPR038136">
    <property type="entry name" value="CofD-like_dom_sf"/>
</dbReference>
<proteinExistence type="predicted"/>
<evidence type="ECO:0000313" key="2">
    <source>
        <dbReference type="EMBL" id="CCM65870.1"/>
    </source>
</evidence>
<dbReference type="CDD" id="cd07187">
    <property type="entry name" value="YvcK_like"/>
    <property type="match status" value="1"/>
</dbReference>
<dbReference type="NCBIfam" id="TIGR01826">
    <property type="entry name" value="CofD_related"/>
    <property type="match status" value="1"/>
</dbReference>
<sequence>MALNVVAIGGGHGLSATLRAVRRYADGICGVVTVGDDGGSTGRLRRAGWDVVPGDLRKTLVALAPPGSLLAAGLEHRFASGELAGHAAGNLLVGAMMQECDGDLIAVLDALGEALGAVGRVLPAAVSPVTLLGETTSGWVRGQVEVAGRTDLVRLGFDPVDPEVPDAAVDAIVTADQVILGPGSLYTSVLAAAAVPGIRRAVARSTAQVVYVANLASHEAESEGYDVADHVAALTDHGLSPDAVLYDPDRLAGVAGLDTAVGGHLTATNLAVHDPERLAEALAGLIGAPLGRVPEVSQSVQTGGVGAHLVP</sequence>
<dbReference type="InterPro" id="IPR002882">
    <property type="entry name" value="CofD"/>
</dbReference>
<dbReference type="Proteomes" id="UP000018291">
    <property type="component" value="Unassembled WGS sequence"/>
</dbReference>
<dbReference type="STRING" id="1229780.BN381_80400"/>
<dbReference type="PANTHER" id="PTHR30135:SF3">
    <property type="entry name" value="GLUCONEOGENESIS FACTOR-RELATED"/>
    <property type="match status" value="1"/>
</dbReference>
<dbReference type="Gene3D" id="3.40.50.10680">
    <property type="entry name" value="CofD-like domains"/>
    <property type="match status" value="1"/>
</dbReference>
<dbReference type="AlphaFoldDB" id="R4Z5B2"/>
<dbReference type="SUPFAM" id="SSF142338">
    <property type="entry name" value="CofD-like"/>
    <property type="match status" value="1"/>
</dbReference>
<evidence type="ECO:0000256" key="1">
    <source>
        <dbReference type="ARBA" id="ARBA00022490"/>
    </source>
</evidence>
<keyword evidence="3" id="KW-1185">Reference proteome</keyword>
<protein>
    <recommendedName>
        <fullName evidence="4">Gluconeogenesis factor</fullName>
    </recommendedName>
</protein>
<dbReference type="InterPro" id="IPR010119">
    <property type="entry name" value="Gluconeogen_factor"/>
</dbReference>